<reference evidence="2" key="1">
    <citation type="journal article" date="2019" name="MBio">
        <title>Comparative genomics for the elucidation of multidrug resistance (MDR) in Candida lusitaniae.</title>
        <authorList>
            <person name="Kannan A."/>
            <person name="Asner S.A."/>
            <person name="Trachsel E."/>
            <person name="Kelly S."/>
            <person name="Parker J."/>
            <person name="Sanglard D."/>
        </authorList>
    </citation>
    <scope>NUCLEOTIDE SEQUENCE [LARGE SCALE GENOMIC DNA]</scope>
    <source>
        <strain evidence="2">P1</strain>
    </source>
</reference>
<sequence>MCGPASSGSRCSSTSTLRFFSSTRSSRIKNSLVYNHRRRYSSVMEFLKSLAENPANIFKLAQKEETVEQLNTITKSLLDPIAKEHSVLDEIYVDGLDATQVFGQAQMVLSGVGEALLFEKIPELKEKYGTTEVNSEDDDGAELNEDEENSEDKLSGDEENLDDDSEEEFFSTEEPEDFTAQELEHSEDEENDNEEANDSEASEEDHIDASDAESETTKVASDNESSGPKKDVFGLNDEFFDIDNFNKQIVALEDDGDDDEEEIDLFADLSDAEESEEQEMDYYDEFFDKPGQEKKTAKKSKKAKSEEDEELDEDRELDDKEYDQAVDSAMFDLFADEDEEVEKQQNTKQMSSFEKKQSQLQAEIAKLEAELVAEKKWTMKGEVRSKDRPMDSLLDDEEAPLLEFDRTSKPVPAITEEVTESIEDLIKRRIRNDEFDDLPKRLITDVSRFVQKQKTEVSEQKSEKSLAEIYEDVYHGVDPDEKITEELQAAHDEISDLMTSLNYKLDSLCSAHYIPKPHQFKSLEVKVTDAAASISLEDVQPTHVSDETKLAPQEVYKIGDDKVKADGAKGVSQVQLKSGLAYSKDELDRDDKQRLRRAKKRAKSKHFNELKEMREAREKQKPEGGDRKRQKVGDVIDTLSKAKNVTVIDKKGRLTDAKGNAKKNQSAPSGSNLLL</sequence>
<gene>
    <name evidence="1" type="ORF">EJF14_10854</name>
</gene>
<evidence type="ECO:0000313" key="2">
    <source>
        <dbReference type="Proteomes" id="UP000326582"/>
    </source>
</evidence>
<dbReference type="EMBL" id="CP038484">
    <property type="protein sequence ID" value="QFZ25743.1"/>
    <property type="molecule type" value="Genomic_DNA"/>
</dbReference>
<keyword evidence="2" id="KW-1185">Reference proteome</keyword>
<dbReference type="Proteomes" id="UP000326582">
    <property type="component" value="Chromosome 1"/>
</dbReference>
<evidence type="ECO:0000313" key="1">
    <source>
        <dbReference type="EMBL" id="QFZ25743.1"/>
    </source>
</evidence>
<proteinExistence type="predicted"/>
<name>A0ACD0WDX5_CLALS</name>
<organism evidence="1 2">
    <name type="scientific">Clavispora lusitaniae</name>
    <name type="common">Candida lusitaniae</name>
    <dbReference type="NCBI Taxonomy" id="36911"/>
    <lineage>
        <taxon>Eukaryota</taxon>
        <taxon>Fungi</taxon>
        <taxon>Dikarya</taxon>
        <taxon>Ascomycota</taxon>
        <taxon>Saccharomycotina</taxon>
        <taxon>Pichiomycetes</taxon>
        <taxon>Metschnikowiaceae</taxon>
        <taxon>Clavispora</taxon>
    </lineage>
</organism>
<accession>A0ACD0WDX5</accession>
<protein>
    <submittedName>
        <fullName evidence="1">U3 small nucleolar RNA-associated protein</fullName>
    </submittedName>
</protein>